<dbReference type="AlphaFoldDB" id="A0A4Q9VW74"/>
<dbReference type="GO" id="GO:0016787">
    <property type="term" value="F:hydrolase activity"/>
    <property type="evidence" value="ECO:0007669"/>
    <property type="project" value="UniProtKB-KW"/>
</dbReference>
<dbReference type="InterPro" id="IPR029058">
    <property type="entry name" value="AB_hydrolase_fold"/>
</dbReference>
<name>A0A4Q9VW74_9HYPH</name>
<sequence length="195" mass="20955">MTVLVLPGLHGSGPGHWQHAWLEDIEDSVLVEQRDWSRPDRGAWVETACRAVRAHPGALLVGHSLGAILIAHLAADHPELPIGGALLVAPADVEAAHDHHVVAGFAPLPSRPFAFPSILVASRDDPWMPFDRARVLANIWESALVDLGRAGHVNAESGLGRWAEGRRLLARIDGVRRPSPALRQRPSLHLVAAAG</sequence>
<evidence type="ECO:0000313" key="1">
    <source>
        <dbReference type="EMBL" id="TBW39490.1"/>
    </source>
</evidence>
<keyword evidence="1" id="KW-0378">Hydrolase</keyword>
<dbReference type="Pfam" id="PF06821">
    <property type="entry name" value="Ser_hydrolase"/>
    <property type="match status" value="1"/>
</dbReference>
<proteinExistence type="predicted"/>
<dbReference type="RefSeq" id="WP_131307358.1">
    <property type="nucleotide sequence ID" value="NZ_SJFN01000007.1"/>
</dbReference>
<dbReference type="Gene3D" id="3.40.50.1820">
    <property type="entry name" value="alpha/beta hydrolase"/>
    <property type="match status" value="1"/>
</dbReference>
<protein>
    <submittedName>
        <fullName evidence="1">Alpha/beta hydrolase</fullName>
    </submittedName>
</protein>
<dbReference type="SUPFAM" id="SSF53474">
    <property type="entry name" value="alpha/beta-Hydrolases"/>
    <property type="match status" value="1"/>
</dbReference>
<organism evidence="1 2">
    <name type="scientific">Siculibacillus lacustris</name>
    <dbReference type="NCBI Taxonomy" id="1549641"/>
    <lineage>
        <taxon>Bacteria</taxon>
        <taxon>Pseudomonadati</taxon>
        <taxon>Pseudomonadota</taxon>
        <taxon>Alphaproteobacteria</taxon>
        <taxon>Hyphomicrobiales</taxon>
        <taxon>Ancalomicrobiaceae</taxon>
        <taxon>Siculibacillus</taxon>
    </lineage>
</organism>
<keyword evidence="2" id="KW-1185">Reference proteome</keyword>
<gene>
    <name evidence="1" type="ORF">EYW49_06365</name>
</gene>
<accession>A0A4Q9VW74</accession>
<dbReference type="EMBL" id="SJFN01000007">
    <property type="protein sequence ID" value="TBW39490.1"/>
    <property type="molecule type" value="Genomic_DNA"/>
</dbReference>
<comment type="caution">
    <text evidence="1">The sequence shown here is derived from an EMBL/GenBank/DDBJ whole genome shotgun (WGS) entry which is preliminary data.</text>
</comment>
<dbReference type="Proteomes" id="UP000292781">
    <property type="component" value="Unassembled WGS sequence"/>
</dbReference>
<dbReference type="InterPro" id="IPR010662">
    <property type="entry name" value="RBBP9/YdeN"/>
</dbReference>
<dbReference type="OrthoDB" id="9804993at2"/>
<evidence type="ECO:0000313" key="2">
    <source>
        <dbReference type="Proteomes" id="UP000292781"/>
    </source>
</evidence>
<reference evidence="1 2" key="1">
    <citation type="submission" date="2019-02" db="EMBL/GenBank/DDBJ databases">
        <title>Siculibacillus lacustris gen. nov., sp. nov., a new rosette-forming bacterium isolated from a freshwater crater lake (Lake St. Ana, Romania).</title>
        <authorList>
            <person name="Felfoldi T."/>
            <person name="Marton Z."/>
            <person name="Szabo A."/>
            <person name="Mentes A."/>
            <person name="Boka K."/>
            <person name="Marialigeti K."/>
            <person name="Mathe I."/>
            <person name="Koncz M."/>
            <person name="Schumann P."/>
            <person name="Toth E."/>
        </authorList>
    </citation>
    <scope>NUCLEOTIDE SEQUENCE [LARGE SCALE GENOMIC DNA]</scope>
    <source>
        <strain evidence="1 2">SA-279</strain>
    </source>
</reference>